<dbReference type="GO" id="GO:0009294">
    <property type="term" value="P:DNA-mediated transformation"/>
    <property type="evidence" value="ECO:0007669"/>
    <property type="project" value="InterPro"/>
</dbReference>
<evidence type="ECO:0000259" key="2">
    <source>
        <dbReference type="Pfam" id="PF02481"/>
    </source>
</evidence>
<dbReference type="Pfam" id="PF14520">
    <property type="entry name" value="HHH_5"/>
    <property type="match status" value="1"/>
</dbReference>
<dbReference type="SUPFAM" id="SSF47781">
    <property type="entry name" value="RuvA domain 2-like"/>
    <property type="match status" value="1"/>
</dbReference>
<gene>
    <name evidence="3" type="ORF">SDC9_45130</name>
</gene>
<dbReference type="InterPro" id="IPR010994">
    <property type="entry name" value="RuvA_2-like"/>
</dbReference>
<evidence type="ECO:0000313" key="3">
    <source>
        <dbReference type="EMBL" id="MPL98918.1"/>
    </source>
</evidence>
<dbReference type="Gene3D" id="3.40.50.450">
    <property type="match status" value="1"/>
</dbReference>
<feature type="domain" description="Smf/DprA SLOG" evidence="2">
    <location>
        <begin position="82"/>
        <end position="292"/>
    </location>
</feature>
<dbReference type="PANTHER" id="PTHR43022:SF1">
    <property type="entry name" value="PROTEIN SMF"/>
    <property type="match status" value="1"/>
</dbReference>
<dbReference type="PANTHER" id="PTHR43022">
    <property type="entry name" value="PROTEIN SMF"/>
    <property type="match status" value="1"/>
</dbReference>
<dbReference type="EMBL" id="VSSQ01000636">
    <property type="protein sequence ID" value="MPL98918.1"/>
    <property type="molecule type" value="Genomic_DNA"/>
</dbReference>
<comment type="similarity">
    <text evidence="1">Belongs to the DprA/Smf family.</text>
</comment>
<dbReference type="Pfam" id="PF02481">
    <property type="entry name" value="DNA_processg_A"/>
    <property type="match status" value="1"/>
</dbReference>
<organism evidence="3">
    <name type="scientific">bioreactor metagenome</name>
    <dbReference type="NCBI Taxonomy" id="1076179"/>
    <lineage>
        <taxon>unclassified sequences</taxon>
        <taxon>metagenomes</taxon>
        <taxon>ecological metagenomes</taxon>
    </lineage>
</organism>
<protein>
    <recommendedName>
        <fullName evidence="2">Smf/DprA SLOG domain-containing protein</fullName>
    </recommendedName>
</protein>
<dbReference type="NCBIfam" id="TIGR00732">
    <property type="entry name" value="dprA"/>
    <property type="match status" value="1"/>
</dbReference>
<accession>A0A644W5P8</accession>
<name>A0A644W5P8_9ZZZZ</name>
<sequence length="373" mass="41661">MNLDLLKFRIGITLINGIGNNLAKNLIAYLGNEEAVFKEKKNNLSRIPGIGETLAKEIVNHKQALLRAEQEIEFILKNDIQYLYYTDKNYPFRLKECPDAPLMLFARCAQNLNDAKFVSIVGTRNATEYGKEICRNLASALTTIPNLVIISGLAYGIDICAHKSALDYRIPTIGIVAHGLDVIYPSAHRSIAVRMLEQGGVITEYLSKTKPDRQNFVQRNRIIAGMSDALIVVESAQKGGALITAELANDYNRDVFAFPGRITDEWSKGCNALIKNNRASLIESPQDFIRQMGWDQQTNHRKDVQAALFTDLSEEESLIYSIIRKHMDGIHVNQLSVISSISYSKLTSLLLEMEFKALVKCIPGGIYRAIIPG</sequence>
<dbReference type="InterPro" id="IPR057666">
    <property type="entry name" value="DrpA_SLOG"/>
</dbReference>
<evidence type="ECO:0000256" key="1">
    <source>
        <dbReference type="ARBA" id="ARBA00006525"/>
    </source>
</evidence>
<reference evidence="3" key="1">
    <citation type="submission" date="2019-08" db="EMBL/GenBank/DDBJ databases">
        <authorList>
            <person name="Kucharzyk K."/>
            <person name="Murdoch R.W."/>
            <person name="Higgins S."/>
            <person name="Loffler F."/>
        </authorList>
    </citation>
    <scope>NUCLEOTIDE SEQUENCE</scope>
</reference>
<dbReference type="AlphaFoldDB" id="A0A644W5P8"/>
<dbReference type="SUPFAM" id="SSF102405">
    <property type="entry name" value="MCP/YpsA-like"/>
    <property type="match status" value="1"/>
</dbReference>
<dbReference type="InterPro" id="IPR003488">
    <property type="entry name" value="DprA"/>
</dbReference>
<comment type="caution">
    <text evidence="3">The sequence shown here is derived from an EMBL/GenBank/DDBJ whole genome shotgun (WGS) entry which is preliminary data.</text>
</comment>
<proteinExistence type="inferred from homology"/>